<evidence type="ECO:0000256" key="16">
    <source>
        <dbReference type="ARBA" id="ARBA00047899"/>
    </source>
</evidence>
<keyword evidence="8" id="KW-0677">Repeat</keyword>
<evidence type="ECO:0000256" key="9">
    <source>
        <dbReference type="ARBA" id="ARBA00022741"/>
    </source>
</evidence>
<evidence type="ECO:0000313" key="21">
    <source>
        <dbReference type="Proteomes" id="UP000712281"/>
    </source>
</evidence>
<evidence type="ECO:0000256" key="17">
    <source>
        <dbReference type="ARBA" id="ARBA00048679"/>
    </source>
</evidence>
<accession>A0A8S9MI36</accession>
<keyword evidence="7" id="KW-0732">Signal</keyword>
<evidence type="ECO:0000313" key="20">
    <source>
        <dbReference type="EMBL" id="KAF2617591.1"/>
    </source>
</evidence>
<evidence type="ECO:0000256" key="3">
    <source>
        <dbReference type="ARBA" id="ARBA00022527"/>
    </source>
</evidence>
<comment type="subcellular location">
    <subcellularLocation>
        <location evidence="1">Membrane</location>
        <topology evidence="1">Single-pass type I membrane protein</topology>
    </subcellularLocation>
</comment>
<name>A0A8S9MI36_BRACR</name>
<evidence type="ECO:0000256" key="10">
    <source>
        <dbReference type="ARBA" id="ARBA00022777"/>
    </source>
</evidence>
<keyword evidence="14" id="KW-0675">Receptor</keyword>
<dbReference type="FunFam" id="1.10.510.10:FF:000044">
    <property type="entry name" value="Putative LRR receptor-like serine/threonine-protein kinase"/>
    <property type="match status" value="3"/>
</dbReference>
<feature type="binding site" evidence="18">
    <location>
        <position position="71"/>
    </location>
    <ligand>
        <name>ATP</name>
        <dbReference type="ChEBI" id="CHEBI:30616"/>
    </ligand>
</feature>
<dbReference type="Pfam" id="PF00069">
    <property type="entry name" value="Pkinase"/>
    <property type="match status" value="2"/>
</dbReference>
<dbReference type="InterPro" id="IPR000719">
    <property type="entry name" value="Prot_kinase_dom"/>
</dbReference>
<dbReference type="InterPro" id="IPR008271">
    <property type="entry name" value="Ser/Thr_kinase_AS"/>
</dbReference>
<dbReference type="Pfam" id="PF07714">
    <property type="entry name" value="PK_Tyr_Ser-Thr"/>
    <property type="match status" value="1"/>
</dbReference>
<keyword evidence="10" id="KW-0418">Kinase</keyword>
<dbReference type="PROSITE" id="PS00107">
    <property type="entry name" value="PROTEIN_KINASE_ATP"/>
    <property type="match status" value="2"/>
</dbReference>
<evidence type="ECO:0000256" key="6">
    <source>
        <dbReference type="ARBA" id="ARBA00022692"/>
    </source>
</evidence>
<evidence type="ECO:0000256" key="12">
    <source>
        <dbReference type="ARBA" id="ARBA00022989"/>
    </source>
</evidence>
<protein>
    <recommendedName>
        <fullName evidence="2">non-specific serine/threonine protein kinase</fullName>
        <ecNumber evidence="2">2.7.11.1</ecNumber>
    </recommendedName>
</protein>
<dbReference type="InterPro" id="IPR011009">
    <property type="entry name" value="Kinase-like_dom_sf"/>
</dbReference>
<comment type="catalytic activity">
    <reaction evidence="16">
        <text>L-threonyl-[protein] + ATP = O-phospho-L-threonyl-[protein] + ADP + H(+)</text>
        <dbReference type="Rhea" id="RHEA:46608"/>
        <dbReference type="Rhea" id="RHEA-COMP:11060"/>
        <dbReference type="Rhea" id="RHEA-COMP:11605"/>
        <dbReference type="ChEBI" id="CHEBI:15378"/>
        <dbReference type="ChEBI" id="CHEBI:30013"/>
        <dbReference type="ChEBI" id="CHEBI:30616"/>
        <dbReference type="ChEBI" id="CHEBI:61977"/>
        <dbReference type="ChEBI" id="CHEBI:456216"/>
        <dbReference type="EC" id="2.7.11.1"/>
    </reaction>
</comment>
<organism evidence="20 21">
    <name type="scientific">Brassica cretica</name>
    <name type="common">Mustard</name>
    <dbReference type="NCBI Taxonomy" id="69181"/>
    <lineage>
        <taxon>Eukaryota</taxon>
        <taxon>Viridiplantae</taxon>
        <taxon>Streptophyta</taxon>
        <taxon>Embryophyta</taxon>
        <taxon>Tracheophyta</taxon>
        <taxon>Spermatophyta</taxon>
        <taxon>Magnoliopsida</taxon>
        <taxon>eudicotyledons</taxon>
        <taxon>Gunneridae</taxon>
        <taxon>Pentapetalae</taxon>
        <taxon>rosids</taxon>
        <taxon>malvids</taxon>
        <taxon>Brassicales</taxon>
        <taxon>Brassicaceae</taxon>
        <taxon>Brassiceae</taxon>
        <taxon>Brassica</taxon>
    </lineage>
</organism>
<dbReference type="Gene3D" id="1.10.510.10">
    <property type="entry name" value="Transferase(Phosphotransferase) domain 1"/>
    <property type="match status" value="3"/>
</dbReference>
<evidence type="ECO:0000256" key="1">
    <source>
        <dbReference type="ARBA" id="ARBA00004479"/>
    </source>
</evidence>
<dbReference type="PROSITE" id="PS50011">
    <property type="entry name" value="PROTEIN_KINASE_DOM"/>
    <property type="match status" value="3"/>
</dbReference>
<feature type="domain" description="Protein kinase" evidence="19">
    <location>
        <begin position="43"/>
        <end position="365"/>
    </location>
</feature>
<evidence type="ECO:0000256" key="2">
    <source>
        <dbReference type="ARBA" id="ARBA00012513"/>
    </source>
</evidence>
<dbReference type="AlphaFoldDB" id="A0A8S9MI36"/>
<evidence type="ECO:0000256" key="7">
    <source>
        <dbReference type="ARBA" id="ARBA00022729"/>
    </source>
</evidence>
<dbReference type="PROSITE" id="PS00108">
    <property type="entry name" value="PROTEIN_KINASE_ST"/>
    <property type="match status" value="2"/>
</dbReference>
<evidence type="ECO:0000256" key="14">
    <source>
        <dbReference type="ARBA" id="ARBA00023170"/>
    </source>
</evidence>
<feature type="domain" description="Protein kinase" evidence="19">
    <location>
        <begin position="575"/>
        <end position="854"/>
    </location>
</feature>
<dbReference type="InterPro" id="IPR017441">
    <property type="entry name" value="Protein_kinase_ATP_BS"/>
</dbReference>
<dbReference type="EMBL" id="QGKW02000007">
    <property type="protein sequence ID" value="KAF2617591.1"/>
    <property type="molecule type" value="Genomic_DNA"/>
</dbReference>
<keyword evidence="15" id="KW-0325">Glycoprotein</keyword>
<comment type="catalytic activity">
    <reaction evidence="17">
        <text>L-seryl-[protein] + ATP = O-phospho-L-seryl-[protein] + ADP + H(+)</text>
        <dbReference type="Rhea" id="RHEA:17989"/>
        <dbReference type="Rhea" id="RHEA-COMP:9863"/>
        <dbReference type="Rhea" id="RHEA-COMP:11604"/>
        <dbReference type="ChEBI" id="CHEBI:15378"/>
        <dbReference type="ChEBI" id="CHEBI:29999"/>
        <dbReference type="ChEBI" id="CHEBI:30616"/>
        <dbReference type="ChEBI" id="CHEBI:83421"/>
        <dbReference type="ChEBI" id="CHEBI:456216"/>
        <dbReference type="EC" id="2.7.11.1"/>
    </reaction>
</comment>
<evidence type="ECO:0000256" key="5">
    <source>
        <dbReference type="ARBA" id="ARBA00022679"/>
    </source>
</evidence>
<evidence type="ECO:0000256" key="4">
    <source>
        <dbReference type="ARBA" id="ARBA00022553"/>
    </source>
</evidence>
<dbReference type="CDD" id="cd14066">
    <property type="entry name" value="STKc_IRAK"/>
    <property type="match status" value="1"/>
</dbReference>
<dbReference type="EC" id="2.7.11.1" evidence="2"/>
<dbReference type="PANTHER" id="PTHR47973">
    <property type="entry name" value="CYSTEINE-RICH RECEPTOR-LIKE PROTEIN KINASE 3"/>
    <property type="match status" value="1"/>
</dbReference>
<evidence type="ECO:0000256" key="15">
    <source>
        <dbReference type="ARBA" id="ARBA00023180"/>
    </source>
</evidence>
<dbReference type="SUPFAM" id="SSF56112">
    <property type="entry name" value="Protein kinase-like (PK-like)"/>
    <property type="match status" value="3"/>
</dbReference>
<proteinExistence type="predicted"/>
<dbReference type="FunFam" id="3.30.200.20:FF:000225">
    <property type="entry name" value="cold-responsive protein kinase 1"/>
    <property type="match status" value="3"/>
</dbReference>
<dbReference type="Proteomes" id="UP000712281">
    <property type="component" value="Unassembled WGS sequence"/>
</dbReference>
<dbReference type="InterPro" id="IPR001245">
    <property type="entry name" value="Ser-Thr/Tyr_kinase_cat_dom"/>
</dbReference>
<dbReference type="GO" id="GO:0005524">
    <property type="term" value="F:ATP binding"/>
    <property type="evidence" value="ECO:0007669"/>
    <property type="project" value="UniProtKB-UniRule"/>
</dbReference>
<keyword evidence="13" id="KW-0472">Membrane</keyword>
<keyword evidence="11 18" id="KW-0067">ATP-binding</keyword>
<keyword evidence="3" id="KW-0723">Serine/threonine-protein kinase</keyword>
<keyword evidence="4" id="KW-0597">Phosphoprotein</keyword>
<reference evidence="20" key="1">
    <citation type="submission" date="2019-12" db="EMBL/GenBank/DDBJ databases">
        <title>Genome sequencing and annotation of Brassica cretica.</title>
        <authorList>
            <person name="Studholme D.J."/>
            <person name="Sarris P.F."/>
        </authorList>
    </citation>
    <scope>NUCLEOTIDE SEQUENCE</scope>
    <source>
        <strain evidence="20">PFS-001/15</strain>
        <tissue evidence="20">Leaf</tissue>
    </source>
</reference>
<evidence type="ECO:0000256" key="11">
    <source>
        <dbReference type="ARBA" id="ARBA00022840"/>
    </source>
</evidence>
<evidence type="ECO:0000256" key="18">
    <source>
        <dbReference type="PROSITE-ProRule" id="PRU10141"/>
    </source>
</evidence>
<dbReference type="Gene3D" id="3.30.200.20">
    <property type="entry name" value="Phosphorylase Kinase, domain 1"/>
    <property type="match status" value="3"/>
</dbReference>
<keyword evidence="12" id="KW-1133">Transmembrane helix</keyword>
<keyword evidence="9 18" id="KW-0547">Nucleotide-binding</keyword>
<gene>
    <name evidence="20" type="ORF">F2Q68_00042263</name>
</gene>
<sequence>MGCFWFSRHKSGVEPSEADGELSVTEKVKIYKYKEIRQATDDFNALNKIGEGGFGSVYKGHLKDGNVAAIKVLSAESRQGVKEFLTEINVISEIQHENLVKLYGCCVEGNHRILVYNYLDNNSLDKTLLAGGYTRSGIQFDWSTRANICVGVAKGLAFLHEEVQPPIIHRDIKASNILLDRDLSPKISDFGLARLMPPNMTHVSTCVAGTIGYLAPEYASRGQLTRKADVYSFGVLLMEIVSGRSNKNTRSPTEYQYLLERVCFTLMGCFWFSRHKSGVEPSEADGELSVTEKVKIYKYKEIRHATDDFNALNKTGEGGFGSVYKGHLKYGKVAAIKVLSAESRQGVKEFLTEINVISEIQHENLVKLYGCCVEGNHRTLVYNYLENNSLDKTLLAGGYTRSGLQFDWSTRANICVGVAKGLAFLHEEVQPHIIHRDIKASNIILDRDLSPKISDFGLARLMPPNMTHVSTCVAGTIGYLAPEYAARGQLTRKADVYSFGVLLMEIVSGRSNKNTRSPTEYQYLLERVCFTLMGCFWFSRHKSGVEPSEADGELSVTEKVKIYKYKEIRQATDDFNALNKIGEGGFGSVYKGHLKDGNVAAIKVLSAESRQGVKEFLTEINVISEIQHENLVKLYGCCVEGNHRILVYNYLDNNSLDKTLLAGGYTRSGIQFDWSTRANICVGVAKGLAFLHEEVQPPIIHRDIKASNILLDRDLSPKISDFGLARLMPPNMTHVSTCVAGTIGYLAPEYASRGQLTRKADVYSFGVLLMEIVSGRSNKNTRSPTEYQYLLERAWELYERNELVDLVDIALGGVFDAEEACRYLRIGLLCTQDGPQLRPTMSTVVKLLTEEKDIDTKKITKPGLISDFMDMEVREPVETKTEEVNRCNYKPFFL</sequence>
<keyword evidence="5" id="KW-0808">Transferase</keyword>
<keyword evidence="6" id="KW-0812">Transmembrane</keyword>
<evidence type="ECO:0000259" key="19">
    <source>
        <dbReference type="PROSITE" id="PS50011"/>
    </source>
</evidence>
<dbReference type="InterPro" id="IPR052059">
    <property type="entry name" value="CR_Ser/Thr_kinase"/>
</dbReference>
<evidence type="ECO:0000256" key="13">
    <source>
        <dbReference type="ARBA" id="ARBA00023136"/>
    </source>
</evidence>
<evidence type="ECO:0000256" key="8">
    <source>
        <dbReference type="ARBA" id="ARBA00022737"/>
    </source>
</evidence>
<feature type="binding site" evidence="18">
    <location>
        <position position="603"/>
    </location>
    <ligand>
        <name>ATP</name>
        <dbReference type="ChEBI" id="CHEBI:30616"/>
    </ligand>
</feature>
<comment type="caution">
    <text evidence="20">The sequence shown here is derived from an EMBL/GenBank/DDBJ whole genome shotgun (WGS) entry which is preliminary data.</text>
</comment>
<dbReference type="SMART" id="SM00220">
    <property type="entry name" value="S_TKc"/>
    <property type="match status" value="3"/>
</dbReference>
<dbReference type="GO" id="GO:0004674">
    <property type="term" value="F:protein serine/threonine kinase activity"/>
    <property type="evidence" value="ECO:0007669"/>
    <property type="project" value="UniProtKB-KW"/>
</dbReference>
<feature type="domain" description="Protein kinase" evidence="19">
    <location>
        <begin position="347"/>
        <end position="581"/>
    </location>
</feature>
<dbReference type="GO" id="GO:0016020">
    <property type="term" value="C:membrane"/>
    <property type="evidence" value="ECO:0007669"/>
    <property type="project" value="UniProtKB-SubCell"/>
</dbReference>